<evidence type="ECO:0000256" key="3">
    <source>
        <dbReference type="ARBA" id="ARBA00022777"/>
    </source>
</evidence>
<name>A0AAJ1VML7_9LACO</name>
<comment type="similarity">
    <text evidence="1">Belongs to the FGGY kinase family.</text>
</comment>
<sequence>MNKYFLTIDNGGTNTKAVIFDTDGKQVSESSFPTMRIEEKSGFHEIDLNELWAAIGCAIKKTISIAGIESKQIIGVSCVGHGKGLYVLDRNKHIFMHGILSTDSRAIEIARRFEKQVDTIFPISHQHVMESQSPVLLNWLKKNQPQNYDQIGFVLAAKDFVRFKLTGNVFQEYGDASGNNFINLDKKNYDQRLFDFFEISEIYHKMPELKKFSDLCGYITSESSQETGLTIGTPVFGGLFDIDACSLATGVLNNDFFSIIAGTWNINVFPSTKIAPATSGLMNSLYPTGDFLVESSSATSAGNLSITINNLLDEETKNAQSHGKSIYDVLEEFLSHTGADFSKVIFFPFLYGSNVDPNAEGAYIGVQSDTSKSAMIRSVYEGIIFAHKYHISKLIETSGCKPKAIRLSGGGTNSSSWVQMFANVLETPVETVADSELGGLGGAIASSIGTNYYANIDQAVSHMVHLKDKFLPDNQQSVIYRQKYEVYLKLLTALDGSWSSLKNMQRRISQS</sequence>
<evidence type="ECO:0000259" key="4">
    <source>
        <dbReference type="Pfam" id="PF00370"/>
    </source>
</evidence>
<feature type="domain" description="Carbohydrate kinase FGGY N-terminal" evidence="4">
    <location>
        <begin position="4"/>
        <end position="244"/>
    </location>
</feature>
<dbReference type="EMBL" id="SDWY01000003">
    <property type="protein sequence ID" value="MDN6900698.1"/>
    <property type="molecule type" value="Genomic_DNA"/>
</dbReference>
<dbReference type="CDD" id="cd07802">
    <property type="entry name" value="ASKHA_NBD_FGGY_EcLyxK-like"/>
    <property type="match status" value="1"/>
</dbReference>
<gene>
    <name evidence="7" type="ORF">DLJ48_01535</name>
    <name evidence="6" type="ORF">EVC35_06730</name>
</gene>
<dbReference type="Gene3D" id="3.30.420.40">
    <property type="match status" value="2"/>
</dbReference>
<dbReference type="Pfam" id="PF00370">
    <property type="entry name" value="FGGY_N"/>
    <property type="match status" value="1"/>
</dbReference>
<reference evidence="7" key="3">
    <citation type="submission" date="2020-01" db="EMBL/GenBank/DDBJ databases">
        <authorList>
            <person name="Cousin F.J."/>
            <person name="Le Guellec R."/>
            <person name="Cretenet M."/>
        </authorList>
    </citation>
    <scope>NUCLEOTIDE SEQUENCE</scope>
    <source>
        <strain evidence="7">UCMA 15228</strain>
    </source>
</reference>
<evidence type="ECO:0000313" key="7">
    <source>
        <dbReference type="EMBL" id="QAS69300.1"/>
    </source>
</evidence>
<dbReference type="RefSeq" id="WP_128685288.1">
    <property type="nucleotide sequence ID" value="NZ_CP029684.2"/>
</dbReference>
<reference evidence="6" key="2">
    <citation type="submission" date="2019-01" db="EMBL/GenBank/DDBJ databases">
        <title>Oenococcus sicerae UCMA17102.</title>
        <authorList>
            <person name="Cousin F.J."/>
            <person name="Le Guellec R."/>
            <person name="Cretenet M."/>
        </authorList>
    </citation>
    <scope>NUCLEOTIDE SEQUENCE</scope>
    <source>
        <strain evidence="6">UCMA17102</strain>
    </source>
</reference>
<evidence type="ECO:0000313" key="9">
    <source>
        <dbReference type="Proteomes" id="UP001167919"/>
    </source>
</evidence>
<dbReference type="EMBL" id="CP029684">
    <property type="protein sequence ID" value="QAS69300.1"/>
    <property type="molecule type" value="Genomic_DNA"/>
</dbReference>
<dbReference type="GO" id="GO:0005975">
    <property type="term" value="P:carbohydrate metabolic process"/>
    <property type="evidence" value="ECO:0007669"/>
    <property type="project" value="InterPro"/>
</dbReference>
<dbReference type="PANTHER" id="PTHR43095">
    <property type="entry name" value="SUGAR KINASE"/>
    <property type="match status" value="1"/>
</dbReference>
<dbReference type="SUPFAM" id="SSF53067">
    <property type="entry name" value="Actin-like ATPase domain"/>
    <property type="match status" value="2"/>
</dbReference>
<dbReference type="GO" id="GO:0016301">
    <property type="term" value="F:kinase activity"/>
    <property type="evidence" value="ECO:0007669"/>
    <property type="project" value="UniProtKB-KW"/>
</dbReference>
<dbReference type="PANTHER" id="PTHR43095:SF3">
    <property type="entry name" value="L-XYLULOSE_3-KETO-L-GULONATE KINASE"/>
    <property type="match status" value="1"/>
</dbReference>
<keyword evidence="8" id="KW-1185">Reference proteome</keyword>
<dbReference type="PIRSF" id="PIRSF000538">
    <property type="entry name" value="GlpK"/>
    <property type="match status" value="1"/>
</dbReference>
<dbReference type="Pfam" id="PF02782">
    <property type="entry name" value="FGGY_C"/>
    <property type="match status" value="1"/>
</dbReference>
<dbReference type="InterPro" id="IPR000577">
    <property type="entry name" value="Carb_kinase_FGGY"/>
</dbReference>
<protein>
    <submittedName>
        <fullName evidence="6">Carbohydrate kinase</fullName>
    </submittedName>
</protein>
<dbReference type="InterPro" id="IPR018484">
    <property type="entry name" value="FGGY_N"/>
</dbReference>
<evidence type="ECO:0000256" key="2">
    <source>
        <dbReference type="ARBA" id="ARBA00022679"/>
    </source>
</evidence>
<dbReference type="InterPro" id="IPR050406">
    <property type="entry name" value="FGGY_Carb_Kinase"/>
</dbReference>
<accession>A0AAJ1VML7</accession>
<feature type="domain" description="Carbohydrate kinase FGGY C-terminal" evidence="5">
    <location>
        <begin position="258"/>
        <end position="446"/>
    </location>
</feature>
<evidence type="ECO:0000259" key="5">
    <source>
        <dbReference type="Pfam" id="PF02782"/>
    </source>
</evidence>
<organism evidence="6 9">
    <name type="scientific">Oenococcus sicerae</name>
    <dbReference type="NCBI Taxonomy" id="2203724"/>
    <lineage>
        <taxon>Bacteria</taxon>
        <taxon>Bacillati</taxon>
        <taxon>Bacillota</taxon>
        <taxon>Bacilli</taxon>
        <taxon>Lactobacillales</taxon>
        <taxon>Lactobacillaceae</taxon>
        <taxon>Oenococcus</taxon>
    </lineage>
</organism>
<reference evidence="7 8" key="1">
    <citation type="journal article" date="2019" name="Syst. Appl. Microbiol.">
        <title>Oenococcus sicerae sp. nov., isolated from French cider.</title>
        <authorList>
            <person name="Cousin F.J."/>
            <person name="Le Guellec R."/>
            <person name="Chagnot C."/>
            <person name="Goux D."/>
            <person name="Dalmasso M."/>
            <person name="Laplace J.M."/>
            <person name="Cretenet M."/>
        </authorList>
    </citation>
    <scope>NUCLEOTIDE SEQUENCE [LARGE SCALE GENOMIC DNA]</scope>
    <source>
        <strain evidence="7 8">UCMA 15228</strain>
    </source>
</reference>
<dbReference type="AlphaFoldDB" id="A0AAJ1VML7"/>
<dbReference type="InterPro" id="IPR018485">
    <property type="entry name" value="FGGY_C"/>
</dbReference>
<evidence type="ECO:0000256" key="1">
    <source>
        <dbReference type="ARBA" id="ARBA00009156"/>
    </source>
</evidence>
<evidence type="ECO:0000313" key="6">
    <source>
        <dbReference type="EMBL" id="MDN6900698.1"/>
    </source>
</evidence>
<dbReference type="Proteomes" id="UP000286907">
    <property type="component" value="Chromosome"/>
</dbReference>
<keyword evidence="3 6" id="KW-0418">Kinase</keyword>
<dbReference type="Proteomes" id="UP001167919">
    <property type="component" value="Unassembled WGS sequence"/>
</dbReference>
<proteinExistence type="inferred from homology"/>
<dbReference type="InterPro" id="IPR043129">
    <property type="entry name" value="ATPase_NBD"/>
</dbReference>
<keyword evidence="2" id="KW-0808">Transferase</keyword>
<evidence type="ECO:0000313" key="8">
    <source>
        <dbReference type="Proteomes" id="UP000286907"/>
    </source>
</evidence>